<evidence type="ECO:0000313" key="3">
    <source>
        <dbReference type="Proteomes" id="UP001057455"/>
    </source>
</evidence>
<feature type="signal peptide" evidence="1">
    <location>
        <begin position="1"/>
        <end position="18"/>
    </location>
</feature>
<evidence type="ECO:0000313" key="2">
    <source>
        <dbReference type="EMBL" id="GFE53948.1"/>
    </source>
</evidence>
<reference evidence="2" key="1">
    <citation type="submission" date="2019-12" db="EMBL/GenBank/DDBJ databases">
        <title>Genome sequence of Babesia ovis.</title>
        <authorList>
            <person name="Yamagishi J."/>
            <person name="Sevinc F."/>
            <person name="Xuan X."/>
        </authorList>
    </citation>
    <scope>NUCLEOTIDE SEQUENCE</scope>
    <source>
        <strain evidence="2">Selcuk</strain>
    </source>
</reference>
<gene>
    <name evidence="2" type="ORF">BaOVIS_013520</name>
</gene>
<evidence type="ECO:0000256" key="1">
    <source>
        <dbReference type="SAM" id="SignalP"/>
    </source>
</evidence>
<organism evidence="2 3">
    <name type="scientific">Babesia ovis</name>
    <dbReference type="NCBI Taxonomy" id="5869"/>
    <lineage>
        <taxon>Eukaryota</taxon>
        <taxon>Sar</taxon>
        <taxon>Alveolata</taxon>
        <taxon>Apicomplexa</taxon>
        <taxon>Aconoidasida</taxon>
        <taxon>Piroplasmida</taxon>
        <taxon>Babesiidae</taxon>
        <taxon>Babesia</taxon>
    </lineage>
</organism>
<proteinExistence type="predicted"/>
<protein>
    <submittedName>
        <fullName evidence="2">Uncharacterized protein</fullName>
    </submittedName>
</protein>
<feature type="chain" id="PRO_5040996901" evidence="1">
    <location>
        <begin position="19"/>
        <end position="488"/>
    </location>
</feature>
<dbReference type="Proteomes" id="UP001057455">
    <property type="component" value="Unassembled WGS sequence"/>
</dbReference>
<accession>A0A9W5T9X1</accession>
<keyword evidence="3" id="KW-1185">Reference proteome</keyword>
<dbReference type="AlphaFoldDB" id="A0A9W5T9X1"/>
<comment type="caution">
    <text evidence="2">The sequence shown here is derived from an EMBL/GenBank/DDBJ whole genome shotgun (WGS) entry which is preliminary data.</text>
</comment>
<name>A0A9W5T9X1_BABOV</name>
<keyword evidence="1" id="KW-0732">Signal</keyword>
<dbReference type="OrthoDB" id="360597at2759"/>
<dbReference type="EMBL" id="BLIY01000008">
    <property type="protein sequence ID" value="GFE53948.1"/>
    <property type="molecule type" value="Genomic_DNA"/>
</dbReference>
<sequence length="488" mass="55027">MNWQLVLFCILLPRCVLSSVLHSTSSTIDSICANVVFSITLLNRHELVKLVNKAECGDYQLLGEDVLRASHRGDHYCYSQVSPVLCESRYTPIKAQPNCEHIKSKFMTIVQGCIEDGSPGKHESNCSGLNTETLTITDPFVFCKLAFTTADGTTRVSFNHNEVDDCQALSESYNHCQNVGNAFNHPRFCIDGGFQGYCNSRIQRVHDDVYNELCRNVVVPFVFSMMDDGYQNVSSSFCRNADDSLEQQLLAKRDALMNRSQELVDTLDSEEGFVSWERDMEGKLKSLGTNLEQLVNLFNLASTYTYNFLGMPYCYDSLVRHEAEEALKLCDDLVSSANALPSSANDMTSLITRIDPVLSFDKRLQEAIIHLKHFYSLLTSGAHSTILGSQYYRPLDHHIFMRAQRSLSQVRSVMAKRLSVIGDFLSSHVSLLYDADKEHRVHESASELRSLATLHESQLQWLLRSRGKRTGRAISRSVQSQHSTKDNA</sequence>